<keyword evidence="4" id="KW-1185">Reference proteome</keyword>
<feature type="coiled-coil region" evidence="1">
    <location>
        <begin position="2594"/>
        <end position="2694"/>
    </location>
</feature>
<feature type="compositionally biased region" description="Polar residues" evidence="2">
    <location>
        <begin position="110"/>
        <end position="129"/>
    </location>
</feature>
<dbReference type="Proteomes" id="UP000237438">
    <property type="component" value="Unassembled WGS sequence"/>
</dbReference>
<feature type="region of interest" description="Disordered" evidence="2">
    <location>
        <begin position="17"/>
        <end position="69"/>
    </location>
</feature>
<evidence type="ECO:0000256" key="1">
    <source>
        <dbReference type="SAM" id="Coils"/>
    </source>
</evidence>
<dbReference type="EMBL" id="PEDP01000118">
    <property type="protein sequence ID" value="POS87490.1"/>
    <property type="molecule type" value="Genomic_DNA"/>
</dbReference>
<gene>
    <name evidence="3" type="ORF">EPUL_001666</name>
</gene>
<accession>A0A2S4PZM7</accession>
<name>A0A2S4PZM7_9PEZI</name>
<organism evidence="3 4">
    <name type="scientific">Erysiphe pulchra</name>
    <dbReference type="NCBI Taxonomy" id="225359"/>
    <lineage>
        <taxon>Eukaryota</taxon>
        <taxon>Fungi</taxon>
        <taxon>Dikarya</taxon>
        <taxon>Ascomycota</taxon>
        <taxon>Pezizomycotina</taxon>
        <taxon>Leotiomycetes</taxon>
        <taxon>Erysiphales</taxon>
        <taxon>Erysiphaceae</taxon>
        <taxon>Erysiphe</taxon>
    </lineage>
</organism>
<feature type="coiled-coil region" evidence="1">
    <location>
        <begin position="2086"/>
        <end position="2113"/>
    </location>
</feature>
<protein>
    <recommendedName>
        <fullName evidence="5">Chromosome segregation atpase family protein</fullName>
    </recommendedName>
</protein>
<evidence type="ECO:0000313" key="4">
    <source>
        <dbReference type="Proteomes" id="UP000237438"/>
    </source>
</evidence>
<proteinExistence type="predicted"/>
<comment type="caution">
    <text evidence="3">The sequence shown here is derived from an EMBL/GenBank/DDBJ whole genome shotgun (WGS) entry which is preliminary data.</text>
</comment>
<evidence type="ECO:0000313" key="3">
    <source>
        <dbReference type="EMBL" id="POS87490.1"/>
    </source>
</evidence>
<evidence type="ECO:0008006" key="5">
    <source>
        <dbReference type="Google" id="ProtNLM"/>
    </source>
</evidence>
<reference evidence="3 4" key="1">
    <citation type="submission" date="2017-10" db="EMBL/GenBank/DDBJ databases">
        <title>Development of genomic resources for the powdery mildew, Erysiphe pulchra.</title>
        <authorList>
            <person name="Wadl P.A."/>
            <person name="Mack B.M."/>
            <person name="Moore G."/>
            <person name="Beltz S.B."/>
        </authorList>
    </citation>
    <scope>NUCLEOTIDE SEQUENCE [LARGE SCALE GENOMIC DNA]</scope>
    <source>
        <strain evidence="3">Cflorida</strain>
    </source>
</reference>
<keyword evidence="1" id="KW-0175">Coiled coil</keyword>
<feature type="coiled-coil region" evidence="1">
    <location>
        <begin position="294"/>
        <end position="350"/>
    </location>
</feature>
<feature type="compositionally biased region" description="Basic and acidic residues" evidence="2">
    <location>
        <begin position="149"/>
        <end position="182"/>
    </location>
</feature>
<feature type="region of interest" description="Disordered" evidence="2">
    <location>
        <begin position="109"/>
        <end position="182"/>
    </location>
</feature>
<sequence length="2897" mass="322829">MPTIDRDVMGENEIHLRHQHSISSDSGRAVVPMWDSSDPERAPPPLPMNPSSPSLASKPNTSSAIQSAHVALTEKAWESGYVTNPPPKRIEYSPERLLMKGVAHKRIKSLQPNVRDLNNSSEGSTTLNGPRSLEKSPTRRGASFTTKDITLDNKSPEKESRSFHKGRSPERESKFAYEDKSPEKQRNFRLEEKYVLFEKDVLKDKKKEEDLNRSEIPSSSNKDSQINDILKAPSTLRRPHQSILGENTPPQSATMLALQSIASKEKDSALRIITNDSTALVRTPQAIDAISNQIISLTNIATSLQKEMAQLSRRSKDNATDLVSLKEATNARDEDIRKSLRELVQNLNENSTRPSTNSLGSGSLYLDNKAHNSSVFRGMKGFSLPRISSPASFATSLDRESIISPASYVADGVAIIALLEKVLREMATREGQERMLSQISNYFSQNENSTEKKVDDLILLIKSNSSNSDSLAKYDGNISANRSRTLSLEPAPRLELDFEKSQSLSTSRIMTLKSSTSDQSLNHGTTQVSEIINEDTVKLIRIIKDSVTQGGGLTAEVKALVRELRGEVLGMGRDIGRKLEELNEDSTKSITLEKEHFSRLLKNGIDDLKTHVDQILREYRRQSVASLASKTIVDYQEVCNAVRDAVVQMDQSRSYNFEKQDILDAVKDAWENYKPEIEFQQFGLEREELLTCLKEGLQNYASQKDAPITSGATREEVYEAIVDGLKNFSLPCINTTASISREEILIAFRESLEEFEFPSVYSKSIENGITKEDILHTVKEGLQSYDFSTSIISSINSTNMYPSRNEIIEAIKDGIKGFEAPKNMNEITFKATENDESPSVPRDGPRVDVGHRPDIDSFISQICDKFKNILDSTRTELEIVSKEAKKNLYGSTDVTEKLLETTRDGIEKIRLDMGEFVSKASGYEVKDNIDDIKIRIDSLREEVEWLTSSNSSDSSELILTEIKNLRDLLLTTTIPNAEDGNLKILDSLQEGLESIKQMMTTSLVLPGSTVDENKILMVLKDGLDIIKEEVSISRSPETSAEQMIILDTIKDDLENIKETVSSFSAPRSLGLARDDILDVISDGFDNIKEAMTSSLVPSSSKLDRDDVLGVINDGFNNIKETMASSLVPSSSGLNRDDILGVINDGFDNIKETMTTSLVPSNSGVNGDDIFGVINSGFEKIKETMSSSLIPNNSELDKEEIIDTIKHELENLKETMLSSLVPSNTGLDRDDILGVINDGFDNIKETMSSSVMPSSSVLDREDILCVINDGFDNIKETMSSSIVPNSIELEKEEIIYTIKDGLDSLKETILSSLVSSSSELDKEEIIFSIKDELQSLKENILSSLESNNSGLNKEDVLDVIIDELKNLKETISASLVPSISELHKDDILNIINDGFDNLKETMSSSISPNNSKLDKEEIIDTIKDELENLKETMLSSLVPSNAGLHRDDILGVINDGFDNIKGTMSSSTIPSGPGINKEDIINVINDGFDNLKETMSTSLVLNNSKLDKEDIIDTIKDELESLKGTMSSSMVPSNSGLNREDILGVINDGFDNIKEIMTSSLVPISSGLNGDDILGVINNGFEKIKETMSSSLIPNNSKLDKEDIIDTIKNELESLKGTMSSSLVPINTGLNREDILGVINDGFDNIKETMTSSLVPSSSGVNGDHFLGVINNGFEKIKETMSSSLIPNNSELDKEEIIDTIKDGLENLKETMSSSLLPNNSNLDKEEILDTLKCELKSLKESMSSCLLSITSGLDRDDILCVINDGFDNIKEKMSSSQIPNSSDLDKYDILIAIKDDLEEIKEKFSIFLASDIATHKTGAFEKFQDSLDSIKQEISIPKSPIATSEEYIIFDTIKGELEDIKATVSSSIINRSSEMDKDEIINAMKNELEVLKDTISSSLQHERSELDNNEALNNIKHDFESLKQSISPFIVSDTTESTNDGALIALRKSIEDVKEEINIQQSFIDHFSMDEILETIKVGLSNVQTEVGKVADNTMSSESVDLNQDLHKTLKDGLESIRADIYQLRNSIHNEKSENPKDSSIIPLNLVRRDYVDNLKALVTESQINTQDVDEISLPPSEPTREPFFKNELEDLIKTIQNSMVQLAERSQDLKEECIGRDDLEAIEDVVRNTKAKFDDVDFKQFIIKEDLNPLELLIGGTQDDLGNLAVHLEDVSKKDDIGAVESVTRDILMNVENLKDLLIKTAENPEVTKLDVSAVESICLDIKCIVDNMLTTEIASLASKEQFQNLEAQVKEFKEQINDYARSNAKFSDDRHLQVVNVSETLVVIQNFLENFEDTVKKNIGDNAKSSEALGVLLEEFSKILARNANVSEDVRHLSDIVKEEFEKSTAAVVGSKLELDEKFQQNCDKIDDIFEKRFGDLLIKFDDTRVTTEGLTRSSEEKMNQIQASLNDTQTATEDLKLLADHLSSSLTESRLMLDKSSQLITDRVVETNSRLKEVHIDTKIEHQQTRENINKILCMIEGIDNTLKENSPKMTESLRDLCLITNKQHEDSRISISTLDEKISERILRFESPNLLLPPPPPSHENFIDSSAHEKLDKLVNGMNIASKSFSQLDMLEKIHQQVIKTAAEVKEYFNTQTKQMYDDYEEKKRATEEVSSILERKIAQKESAEDAVISLRQEEEQLRRSISELKVEQEGLTRKKMRLNAEVVGLETAVKIRREELDIMEERAGSLERRILESVINQSRTLLIYETNKGREAMSRKRVPSHNGLANSPSISKSMNMSQIAVEMVKTGNRSAKKNSQNNSRRILSLSQITDNASPGSLNRCHSVKTPSGVLRKNSWGGTISLNYDHLNEKNLRIKESEDVITEYDPNFYDDVLSSNSGEVILPKSAGSRVSEIITENGTTGSLERSDGDIDILSEVETPITAEIEHTDTFVVL</sequence>
<dbReference type="STRING" id="225359.A0A2S4PZM7"/>
<dbReference type="OrthoDB" id="5423371at2759"/>
<evidence type="ECO:0000256" key="2">
    <source>
        <dbReference type="SAM" id="MobiDB-lite"/>
    </source>
</evidence>
<feature type="coiled-coil region" evidence="1">
    <location>
        <begin position="2237"/>
        <end position="2264"/>
    </location>
</feature>